<evidence type="ECO:0000313" key="2">
    <source>
        <dbReference type="EMBL" id="SDR86894.1"/>
    </source>
</evidence>
<dbReference type="RefSeq" id="WP_092443627.1">
    <property type="nucleotide sequence ID" value="NZ_LT629774.1"/>
</dbReference>
<evidence type="ECO:0000259" key="1">
    <source>
        <dbReference type="Pfam" id="PF08818"/>
    </source>
</evidence>
<reference evidence="2 3" key="1">
    <citation type="submission" date="2016-10" db="EMBL/GenBank/DDBJ databases">
        <authorList>
            <person name="Varghese N."/>
            <person name="Submissions S."/>
        </authorList>
    </citation>
    <scope>NUCLEOTIDE SEQUENCE [LARGE SCALE GENOMIC DNA]</scope>
    <source>
        <strain evidence="2 3">RHA_55</strain>
    </source>
</reference>
<dbReference type="Pfam" id="PF08818">
    <property type="entry name" value="DUF1801"/>
    <property type="match status" value="1"/>
</dbReference>
<keyword evidence="3" id="KW-1185">Reference proteome</keyword>
<sequence>MGKKGAMPSYKTVDDYINNQNEEARIILTELRRLIKEAVPEAREIPNYKVPSFTLIPETKPKQQLMIVAYAKYVSFYPYQRAVEHFSDELKNYELGKGTVKFQFNKPLPKDLIKRMVVFRKNELSNM</sequence>
<feature type="domain" description="YdhG-like" evidence="1">
    <location>
        <begin position="26"/>
        <end position="117"/>
    </location>
</feature>
<dbReference type="Proteomes" id="UP000198963">
    <property type="component" value="Chromosome I"/>
</dbReference>
<dbReference type="SUPFAM" id="SSF159888">
    <property type="entry name" value="YdhG-like"/>
    <property type="match status" value="1"/>
</dbReference>
<dbReference type="InterPro" id="IPR014922">
    <property type="entry name" value="YdhG-like"/>
</dbReference>
<accession>A0A1H1MJ73</accession>
<dbReference type="Gene3D" id="3.90.1150.200">
    <property type="match status" value="1"/>
</dbReference>
<gene>
    <name evidence="2" type="ORF">SAMN04489797_0337</name>
</gene>
<dbReference type="EMBL" id="LT629774">
    <property type="protein sequence ID" value="SDR86894.1"/>
    <property type="molecule type" value="Genomic_DNA"/>
</dbReference>
<dbReference type="AlphaFoldDB" id="A0A1H1MJ73"/>
<organism evidence="2 3">
    <name type="scientific">Winogradskyella sediminis</name>
    <dbReference type="NCBI Taxonomy" id="1382466"/>
    <lineage>
        <taxon>Bacteria</taxon>
        <taxon>Pseudomonadati</taxon>
        <taxon>Bacteroidota</taxon>
        <taxon>Flavobacteriia</taxon>
        <taxon>Flavobacteriales</taxon>
        <taxon>Flavobacteriaceae</taxon>
        <taxon>Winogradskyella</taxon>
    </lineage>
</organism>
<evidence type="ECO:0000313" key="3">
    <source>
        <dbReference type="Proteomes" id="UP000198963"/>
    </source>
</evidence>
<name>A0A1H1MJ73_9FLAO</name>
<protein>
    <submittedName>
        <fullName evidence="2">Uncharacterized conserved protein YdhG, YjbR/CyaY-like superfamily, DUF1801 family</fullName>
    </submittedName>
</protein>
<proteinExistence type="predicted"/>